<feature type="transmembrane region" description="Helical" evidence="10">
    <location>
        <begin position="423"/>
        <end position="443"/>
    </location>
</feature>
<keyword evidence="2" id="KW-0813">Transport</keyword>
<dbReference type="Proteomes" id="UP001642487">
    <property type="component" value="Chromosome 8"/>
</dbReference>
<organism evidence="13 14">
    <name type="scientific">Citrullus colocynthis</name>
    <name type="common">colocynth</name>
    <dbReference type="NCBI Taxonomy" id="252529"/>
    <lineage>
        <taxon>Eukaryota</taxon>
        <taxon>Viridiplantae</taxon>
        <taxon>Streptophyta</taxon>
        <taxon>Embryophyta</taxon>
        <taxon>Tracheophyta</taxon>
        <taxon>Spermatophyta</taxon>
        <taxon>Magnoliopsida</taxon>
        <taxon>eudicotyledons</taxon>
        <taxon>Gunneridae</taxon>
        <taxon>Pentapetalae</taxon>
        <taxon>rosids</taxon>
        <taxon>fabids</taxon>
        <taxon>Cucurbitales</taxon>
        <taxon>Cucurbitaceae</taxon>
        <taxon>Benincaseae</taxon>
        <taxon>Citrullus</taxon>
    </lineage>
</organism>
<dbReference type="PANTHER" id="PTHR32468:SF109">
    <property type="entry name" value="CATION_H(+) ANTIPORTER 24-RELATED"/>
    <property type="match status" value="1"/>
</dbReference>
<feature type="domain" description="Cation/H(+) antiporter central" evidence="12">
    <location>
        <begin position="498"/>
        <end position="617"/>
    </location>
</feature>
<evidence type="ECO:0008006" key="15">
    <source>
        <dbReference type="Google" id="ProtNLM"/>
    </source>
</evidence>
<evidence type="ECO:0000256" key="3">
    <source>
        <dbReference type="ARBA" id="ARBA00022538"/>
    </source>
</evidence>
<keyword evidence="7" id="KW-0406">Ion transport</keyword>
<accession>A0ABP0Z2B7</accession>
<dbReference type="Pfam" id="PF23256">
    <property type="entry name" value="CHX17_2nd"/>
    <property type="match status" value="1"/>
</dbReference>
<reference evidence="13 14" key="1">
    <citation type="submission" date="2024-03" db="EMBL/GenBank/DDBJ databases">
        <authorList>
            <person name="Gkanogiannis A."/>
            <person name="Becerra Lopez-Lavalle L."/>
        </authorList>
    </citation>
    <scope>NUCLEOTIDE SEQUENCE [LARGE SCALE GENOMIC DNA]</scope>
</reference>
<proteinExistence type="inferred from homology"/>
<evidence type="ECO:0000313" key="14">
    <source>
        <dbReference type="Proteomes" id="UP001642487"/>
    </source>
</evidence>
<gene>
    <name evidence="13" type="ORF">CITCOLO1_LOCUS19287</name>
</gene>
<keyword evidence="14" id="KW-1185">Reference proteome</keyword>
<evidence type="ECO:0000313" key="13">
    <source>
        <dbReference type="EMBL" id="CAK9326923.1"/>
    </source>
</evidence>
<evidence type="ECO:0000259" key="12">
    <source>
        <dbReference type="Pfam" id="PF23256"/>
    </source>
</evidence>
<keyword evidence="4 10" id="KW-0812">Transmembrane</keyword>
<evidence type="ECO:0000256" key="4">
    <source>
        <dbReference type="ARBA" id="ARBA00022692"/>
    </source>
</evidence>
<dbReference type="InterPro" id="IPR006153">
    <property type="entry name" value="Cation/H_exchanger_TM"/>
</dbReference>
<evidence type="ECO:0000256" key="8">
    <source>
        <dbReference type="ARBA" id="ARBA00023136"/>
    </source>
</evidence>
<feature type="transmembrane region" description="Helical" evidence="10">
    <location>
        <begin position="390"/>
        <end position="411"/>
    </location>
</feature>
<feature type="transmembrane region" description="Helical" evidence="10">
    <location>
        <begin position="238"/>
        <end position="256"/>
    </location>
</feature>
<evidence type="ECO:0000256" key="10">
    <source>
        <dbReference type="SAM" id="Phobius"/>
    </source>
</evidence>
<keyword evidence="8 10" id="KW-0472">Membrane</keyword>
<dbReference type="InterPro" id="IPR038770">
    <property type="entry name" value="Na+/solute_symporter_sf"/>
</dbReference>
<evidence type="ECO:0000256" key="2">
    <source>
        <dbReference type="ARBA" id="ARBA00022448"/>
    </source>
</evidence>
<feature type="transmembrane region" description="Helical" evidence="10">
    <location>
        <begin position="277"/>
        <end position="306"/>
    </location>
</feature>
<feature type="transmembrane region" description="Helical" evidence="10">
    <location>
        <begin position="140"/>
        <end position="159"/>
    </location>
</feature>
<sequence length="799" mass="88049">MHEKFQVVGGVGRTTAAGAVVACRVSHPRNPGVFYGSNPLEDSFSALLLDIVFVIVIIHLLHIFLRPLHQPKIVSQILGGFMIGPSVLGHNKNFKLHLFPEDVNFLLSNIGLIGFMYYLFMSGVKTDMSLIKKAGKKEYAIASFSVVIPLILNITFALLIRKSMDKELAKFSSIGAITSSLAITAFPVVHPILHELNLLSSEVGRMAMSVSIISDAVGMNALVAFEASIQGEMDGKNAIWYLVSLFVLVSLIVFGVRRVMQWIIKRTPEGQAVDQGIVVAILLGVLVMGFFTDMFGIAILNGPLWLGMAIPDGPPLGSTLVERSETIIFELLMPFSFAFVGLYTDVFEMANAGWAAIAPLFFLALAGHFFKFGSTLVASLYFQLPFRDGLAVSFIMCLRGQVEIVLLLHWMDKKIIEIPEFTMMVLMTAAVTAIVTPLISLLYDPTRPYMVNKRRTVQHLPPVTKMRIVVCIEDQGNVATLVNLLDISNPTVASPFSIYALHLIELVGRAAPVFIDHKKCKAPSKYTASDSIHNALKLYEEARSELVKLHTYTAVAPKRSMNQDICELSLIKKANLIILPYSKGNMVVGDSRMGLQCVNTSVLEHAPCSVGILVDKCNLHSPVVGQSFWNSAQHFAVLFLGGADAREALAYADRIVGNVDVCVSVVRFLSQNSRGDNEFEKKLDDGMVTWFWVKNETNERVIYREVVVRNGAETIAAIQSMNDDCYELVIVGRKQGINPVLLEGLANWSDENELGIIGDFVASEDFTAAASVLVLQQQVLRAQCQFSSRLCGKNRFHIR</sequence>
<dbReference type="PANTHER" id="PTHR32468">
    <property type="entry name" value="CATION/H + ANTIPORTER"/>
    <property type="match status" value="1"/>
</dbReference>
<feature type="transmembrane region" description="Helical" evidence="10">
    <location>
        <begin position="351"/>
        <end position="370"/>
    </location>
</feature>
<evidence type="ECO:0000256" key="7">
    <source>
        <dbReference type="ARBA" id="ARBA00023065"/>
    </source>
</evidence>
<evidence type="ECO:0000256" key="9">
    <source>
        <dbReference type="ARBA" id="ARBA00038341"/>
    </source>
</evidence>
<keyword evidence="5" id="KW-0630">Potassium</keyword>
<keyword evidence="6 10" id="KW-1133">Transmembrane helix</keyword>
<feature type="domain" description="Cation/H+ exchanger transmembrane" evidence="11">
    <location>
        <begin position="56"/>
        <end position="438"/>
    </location>
</feature>
<dbReference type="EMBL" id="OZ021742">
    <property type="protein sequence ID" value="CAK9326923.1"/>
    <property type="molecule type" value="Genomic_DNA"/>
</dbReference>
<dbReference type="Pfam" id="PF00999">
    <property type="entry name" value="Na_H_Exchanger"/>
    <property type="match status" value="1"/>
</dbReference>
<evidence type="ECO:0000259" key="11">
    <source>
        <dbReference type="Pfam" id="PF00999"/>
    </source>
</evidence>
<dbReference type="InterPro" id="IPR050794">
    <property type="entry name" value="CPA2_transporter"/>
</dbReference>
<comment type="subcellular location">
    <subcellularLocation>
        <location evidence="1">Membrane</location>
        <topology evidence="1">Multi-pass membrane protein</topology>
    </subcellularLocation>
</comment>
<feature type="transmembrane region" description="Helical" evidence="10">
    <location>
        <begin position="171"/>
        <end position="193"/>
    </location>
</feature>
<feature type="transmembrane region" description="Helical" evidence="10">
    <location>
        <begin position="326"/>
        <end position="344"/>
    </location>
</feature>
<protein>
    <recommendedName>
        <fullName evidence="15">Cation/H+ exchanger domain-containing protein</fullName>
    </recommendedName>
</protein>
<evidence type="ECO:0000256" key="1">
    <source>
        <dbReference type="ARBA" id="ARBA00004141"/>
    </source>
</evidence>
<dbReference type="InterPro" id="IPR057291">
    <property type="entry name" value="CHX17_2nd"/>
</dbReference>
<evidence type="ECO:0000256" key="5">
    <source>
        <dbReference type="ARBA" id="ARBA00022958"/>
    </source>
</evidence>
<name>A0ABP0Z2B7_9ROSI</name>
<evidence type="ECO:0000256" key="6">
    <source>
        <dbReference type="ARBA" id="ARBA00022989"/>
    </source>
</evidence>
<feature type="transmembrane region" description="Helical" evidence="10">
    <location>
        <begin position="44"/>
        <end position="65"/>
    </location>
</feature>
<dbReference type="Gene3D" id="1.20.1530.20">
    <property type="match status" value="1"/>
</dbReference>
<keyword evidence="3" id="KW-0633">Potassium transport</keyword>
<comment type="similarity">
    <text evidence="9">Belongs to the monovalent cation:proton antiporter 2 (CPA2) transporter (TC 2.A.37) family. CHX (TC 2.A.37.4) subfamily.</text>
</comment>
<feature type="transmembrane region" description="Helical" evidence="10">
    <location>
        <begin position="103"/>
        <end position="120"/>
    </location>
</feature>